<dbReference type="Gramene" id="QL05p021451:mrna">
    <property type="protein sequence ID" value="QL05p021451:mrna"/>
    <property type="gene ID" value="QL05p021451"/>
</dbReference>
<feature type="transmembrane region" description="Helical" evidence="7">
    <location>
        <begin position="74"/>
        <end position="93"/>
    </location>
</feature>
<dbReference type="Pfam" id="PF00854">
    <property type="entry name" value="PTR2"/>
    <property type="match status" value="1"/>
</dbReference>
<evidence type="ECO:0000313" key="8">
    <source>
        <dbReference type="EnsemblPlants" id="QL05p021451:mrna"/>
    </source>
</evidence>
<dbReference type="PROSITE" id="PS01022">
    <property type="entry name" value="PTR2_1"/>
    <property type="match status" value="1"/>
</dbReference>
<dbReference type="GO" id="GO:0006857">
    <property type="term" value="P:oligopeptide transport"/>
    <property type="evidence" value="ECO:0007669"/>
    <property type="project" value="InterPro"/>
</dbReference>
<organism evidence="8 9">
    <name type="scientific">Quercus lobata</name>
    <name type="common">Valley oak</name>
    <dbReference type="NCBI Taxonomy" id="97700"/>
    <lineage>
        <taxon>Eukaryota</taxon>
        <taxon>Viridiplantae</taxon>
        <taxon>Streptophyta</taxon>
        <taxon>Embryophyta</taxon>
        <taxon>Tracheophyta</taxon>
        <taxon>Spermatophyta</taxon>
        <taxon>Magnoliopsida</taxon>
        <taxon>eudicotyledons</taxon>
        <taxon>Gunneridae</taxon>
        <taxon>Pentapetalae</taxon>
        <taxon>rosids</taxon>
        <taxon>fabids</taxon>
        <taxon>Fagales</taxon>
        <taxon>Fagaceae</taxon>
        <taxon>Quercus</taxon>
    </lineage>
</organism>
<dbReference type="InterPro" id="IPR018456">
    <property type="entry name" value="PTR2_symporter_CS"/>
</dbReference>
<sequence length="534" mass="58999">MEENKEEITKSDQMESTLTTHQVPKRRQKGGIITMPFIIANESFERVASFGLIPNMIVYLMTEYNLGLTKGNNILYLWAAASNFMPILGAFLSDSYLGRFLTIGLGSIVSVLGTVLLWLTAMIPQAKPPPCNQLKGSCKSATTAQMALLVSSFAVLSIGAGGVLPCSLSFGGDQLAKDDNPRNARVLRSFFGWYYASQAISIMLAMTIIVPIQDHFRWKVGFGIPVILMFISAVTFFLASPFYVKQKAKKSLFTGFAQVIAVAYKNRKLAILNKSSSEMYHRGKNSCLIAPTEKLRCLNKACIIRDPKLDIALDGSASNPWCLCAIEEVEELKALIKVIPLWSTGIMVAISFSQSSFPLLQAKSMDRHITSSLKFPAASFGFFTIITLAIWVALYDRVILPLASKIRGKPVRLGAIQRIGIGIFLSCMALVVSAMVENIRRRKAIEQGLGIAVASLLASLIQSTVDNLTSRGGKESWVSKYINKGHYDYYYWLLAIMSFFNLLYFLVCSWTYGPCTEEGAEEEGEGFKEGQELQ</sequence>
<feature type="transmembrane region" description="Helical" evidence="7">
    <location>
        <begin position="222"/>
        <end position="244"/>
    </location>
</feature>
<feature type="transmembrane region" description="Helical" evidence="7">
    <location>
        <begin position="489"/>
        <end position="507"/>
    </location>
</feature>
<feature type="transmembrane region" description="Helical" evidence="7">
    <location>
        <begin position="191"/>
        <end position="210"/>
    </location>
</feature>
<feature type="transmembrane region" description="Helical" evidence="7">
    <location>
        <begin position="44"/>
        <end position="62"/>
    </location>
</feature>
<dbReference type="Proteomes" id="UP000594261">
    <property type="component" value="Chromosome 5"/>
</dbReference>
<evidence type="ECO:0000313" key="9">
    <source>
        <dbReference type="Proteomes" id="UP000594261"/>
    </source>
</evidence>
<feature type="transmembrane region" description="Helical" evidence="7">
    <location>
        <begin position="375"/>
        <end position="395"/>
    </location>
</feature>
<evidence type="ECO:0000256" key="6">
    <source>
        <dbReference type="SAM" id="MobiDB-lite"/>
    </source>
</evidence>
<dbReference type="AlphaFoldDB" id="A0A7N2LLH0"/>
<proteinExistence type="inferred from homology"/>
<reference evidence="8 9" key="1">
    <citation type="journal article" date="2016" name="G3 (Bethesda)">
        <title>First Draft Assembly and Annotation of the Genome of a California Endemic Oak Quercus lobata Nee (Fagaceae).</title>
        <authorList>
            <person name="Sork V.L."/>
            <person name="Fitz-Gibbon S.T."/>
            <person name="Puiu D."/>
            <person name="Crepeau M."/>
            <person name="Gugger P.F."/>
            <person name="Sherman R."/>
            <person name="Stevens K."/>
            <person name="Langley C.H."/>
            <person name="Pellegrini M."/>
            <person name="Salzberg S.L."/>
        </authorList>
    </citation>
    <scope>NUCLEOTIDE SEQUENCE [LARGE SCALE GENOMIC DNA]</scope>
    <source>
        <strain evidence="8 9">cv. SW786</strain>
    </source>
</reference>
<evidence type="ECO:0000256" key="5">
    <source>
        <dbReference type="ARBA" id="ARBA00023136"/>
    </source>
</evidence>
<comment type="subcellular location">
    <subcellularLocation>
        <location evidence="1">Membrane</location>
        <topology evidence="1">Multi-pass membrane protein</topology>
    </subcellularLocation>
</comment>
<feature type="region of interest" description="Disordered" evidence="6">
    <location>
        <begin position="1"/>
        <end position="24"/>
    </location>
</feature>
<evidence type="ECO:0000256" key="1">
    <source>
        <dbReference type="ARBA" id="ARBA00004141"/>
    </source>
</evidence>
<feature type="compositionally biased region" description="Basic and acidic residues" evidence="6">
    <location>
        <begin position="1"/>
        <end position="13"/>
    </location>
</feature>
<dbReference type="SUPFAM" id="SSF103473">
    <property type="entry name" value="MFS general substrate transporter"/>
    <property type="match status" value="1"/>
</dbReference>
<comment type="similarity">
    <text evidence="2">Belongs to the major facilitator superfamily. Proton-dependent oligopeptide transporter (POT/PTR) (TC 2.A.17) family.</text>
</comment>
<dbReference type="Gene3D" id="1.20.1250.20">
    <property type="entry name" value="MFS general substrate transporter like domains"/>
    <property type="match status" value="1"/>
</dbReference>
<evidence type="ECO:0000256" key="2">
    <source>
        <dbReference type="ARBA" id="ARBA00005982"/>
    </source>
</evidence>
<keyword evidence="4 7" id="KW-1133">Transmembrane helix</keyword>
<feature type="transmembrane region" description="Helical" evidence="7">
    <location>
        <begin position="100"/>
        <end position="123"/>
    </location>
</feature>
<evidence type="ECO:0000256" key="3">
    <source>
        <dbReference type="ARBA" id="ARBA00022692"/>
    </source>
</evidence>
<reference evidence="8" key="2">
    <citation type="submission" date="2021-01" db="UniProtKB">
        <authorList>
            <consortium name="EnsemblPlants"/>
        </authorList>
    </citation>
    <scope>IDENTIFICATION</scope>
</reference>
<dbReference type="EnsemblPlants" id="QL05p021451:mrna">
    <property type="protein sequence ID" value="QL05p021451:mrna"/>
    <property type="gene ID" value="QL05p021451"/>
</dbReference>
<dbReference type="GO" id="GO:0016020">
    <property type="term" value="C:membrane"/>
    <property type="evidence" value="ECO:0007669"/>
    <property type="project" value="UniProtKB-SubCell"/>
</dbReference>
<dbReference type="GO" id="GO:0022857">
    <property type="term" value="F:transmembrane transporter activity"/>
    <property type="evidence" value="ECO:0007669"/>
    <property type="project" value="InterPro"/>
</dbReference>
<keyword evidence="5 7" id="KW-0472">Membrane</keyword>
<evidence type="ECO:0000256" key="4">
    <source>
        <dbReference type="ARBA" id="ARBA00022989"/>
    </source>
</evidence>
<evidence type="ECO:0000256" key="7">
    <source>
        <dbReference type="SAM" id="Phobius"/>
    </source>
</evidence>
<name>A0A7N2LLH0_QUELO</name>
<dbReference type="PANTHER" id="PTHR11654">
    <property type="entry name" value="OLIGOPEPTIDE TRANSPORTER-RELATED"/>
    <property type="match status" value="1"/>
</dbReference>
<accession>A0A7N2LLH0</accession>
<keyword evidence="3 7" id="KW-0812">Transmembrane</keyword>
<feature type="transmembrane region" description="Helical" evidence="7">
    <location>
        <begin position="143"/>
        <end position="170"/>
    </location>
</feature>
<dbReference type="EMBL" id="LRBV02000005">
    <property type="status" value="NOT_ANNOTATED_CDS"/>
    <property type="molecule type" value="Genomic_DNA"/>
</dbReference>
<keyword evidence="9" id="KW-1185">Reference proteome</keyword>
<dbReference type="InterPro" id="IPR036259">
    <property type="entry name" value="MFS_trans_sf"/>
</dbReference>
<protein>
    <submittedName>
        <fullName evidence="8">Uncharacterized protein</fullName>
    </submittedName>
</protein>
<feature type="transmembrane region" description="Helical" evidence="7">
    <location>
        <begin position="415"/>
        <end position="436"/>
    </location>
</feature>
<dbReference type="InterPro" id="IPR000109">
    <property type="entry name" value="POT_fam"/>
</dbReference>
<dbReference type="OMA" id="HYNYYYW"/>
<dbReference type="InParanoid" id="A0A7N2LLH0"/>